<dbReference type="GO" id="GO:0006457">
    <property type="term" value="P:protein folding"/>
    <property type="evidence" value="ECO:0007669"/>
    <property type="project" value="InterPro"/>
</dbReference>
<dbReference type="STRING" id="266779.Meso_3023"/>
<evidence type="ECO:0000256" key="4">
    <source>
        <dbReference type="ARBA" id="ARBA00023136"/>
    </source>
</evidence>
<dbReference type="GO" id="GO:0015035">
    <property type="term" value="F:protein-disulfide reductase activity"/>
    <property type="evidence" value="ECO:0007669"/>
    <property type="project" value="InterPro"/>
</dbReference>
<evidence type="ECO:0000256" key="5">
    <source>
        <dbReference type="SAM" id="Phobius"/>
    </source>
</evidence>
<sequence length="179" mass="18684" precursor="true">MVFYASKKARCSMTITAPATRLQTLTAGFLALAMAATVGTALGFQYIGGYLPCKLCLEQRVPYYIGVPVMVLALISSAVKAPAIVTRGLLLVGGLLMLWSLGMGAFHAGVEWGWWEGPTDCGALPPSVSSGNLLDQLNAVIPPSCNVAAGRFLGLSFAGWNVIASAILAVIALRGALKR</sequence>
<name>Q11DY0_CHESB</name>
<reference evidence="6" key="1">
    <citation type="submission" date="2006-06" db="EMBL/GenBank/DDBJ databases">
        <title>Complete sequence of chromosome of Chelativorans sp. BNC1.</title>
        <authorList>
            <consortium name="US DOE Joint Genome Institute"/>
            <person name="Copeland A."/>
            <person name="Lucas S."/>
            <person name="Lapidus A."/>
            <person name="Barry K."/>
            <person name="Detter J.C."/>
            <person name="Glavina del Rio T."/>
            <person name="Hammon N."/>
            <person name="Israni S."/>
            <person name="Dalin E."/>
            <person name="Tice H."/>
            <person name="Pitluck S."/>
            <person name="Chertkov O."/>
            <person name="Brettin T."/>
            <person name="Bruce D."/>
            <person name="Han C."/>
            <person name="Tapia R."/>
            <person name="Gilna P."/>
            <person name="Schmutz J."/>
            <person name="Larimer F."/>
            <person name="Land M."/>
            <person name="Hauser L."/>
            <person name="Kyrpides N."/>
            <person name="Mikhailova N."/>
            <person name="Richardson P."/>
        </authorList>
    </citation>
    <scope>NUCLEOTIDE SEQUENCE</scope>
    <source>
        <strain evidence="6">BNC1</strain>
    </source>
</reference>
<comment type="subcellular location">
    <subcellularLocation>
        <location evidence="1">Membrane</location>
        <topology evidence="1">Multi-pass membrane protein</topology>
    </subcellularLocation>
</comment>
<dbReference type="AlphaFoldDB" id="Q11DY0"/>
<evidence type="ECO:0000313" key="6">
    <source>
        <dbReference type="EMBL" id="ABG64395.1"/>
    </source>
</evidence>
<organism evidence="6">
    <name type="scientific">Chelativorans sp. (strain BNC1)</name>
    <dbReference type="NCBI Taxonomy" id="266779"/>
    <lineage>
        <taxon>Bacteria</taxon>
        <taxon>Pseudomonadati</taxon>
        <taxon>Pseudomonadota</taxon>
        <taxon>Alphaproteobacteria</taxon>
        <taxon>Hyphomicrobiales</taxon>
        <taxon>Phyllobacteriaceae</taxon>
        <taxon>Chelativorans</taxon>
    </lineage>
</organism>
<dbReference type="SUPFAM" id="SSF158442">
    <property type="entry name" value="DsbB-like"/>
    <property type="match status" value="1"/>
</dbReference>
<keyword evidence="4 5" id="KW-0472">Membrane</keyword>
<proteinExistence type="predicted"/>
<dbReference type="HOGENOM" id="CLU_098660_0_0_5"/>
<dbReference type="InterPro" id="IPR023380">
    <property type="entry name" value="DsbB-like_sf"/>
</dbReference>
<evidence type="ECO:0000256" key="2">
    <source>
        <dbReference type="ARBA" id="ARBA00022692"/>
    </source>
</evidence>
<keyword evidence="3 5" id="KW-1133">Transmembrane helix</keyword>
<dbReference type="EMBL" id="CP000390">
    <property type="protein sequence ID" value="ABG64395.1"/>
    <property type="molecule type" value="Genomic_DNA"/>
</dbReference>
<dbReference type="GO" id="GO:0016020">
    <property type="term" value="C:membrane"/>
    <property type="evidence" value="ECO:0007669"/>
    <property type="project" value="UniProtKB-SubCell"/>
</dbReference>
<accession>Q11DY0</accession>
<protein>
    <recommendedName>
        <fullName evidence="7">Disulfide bond formation protein B</fullName>
    </recommendedName>
</protein>
<evidence type="ECO:0000256" key="3">
    <source>
        <dbReference type="ARBA" id="ARBA00022989"/>
    </source>
</evidence>
<keyword evidence="2 5" id="KW-0812">Transmembrane</keyword>
<feature type="transmembrane region" description="Helical" evidence="5">
    <location>
        <begin position="61"/>
        <end position="81"/>
    </location>
</feature>
<evidence type="ECO:0008006" key="7">
    <source>
        <dbReference type="Google" id="ProtNLM"/>
    </source>
</evidence>
<dbReference type="InterPro" id="IPR024199">
    <property type="entry name" value="Uncharacterised_DsbB"/>
</dbReference>
<dbReference type="eggNOG" id="COG1495">
    <property type="taxonomic scope" value="Bacteria"/>
</dbReference>
<dbReference type="InterPro" id="IPR003752">
    <property type="entry name" value="DiS_bond_form_DsbB/BdbC"/>
</dbReference>
<dbReference type="Gene3D" id="1.20.1550.10">
    <property type="entry name" value="DsbB-like"/>
    <property type="match status" value="1"/>
</dbReference>
<dbReference type="KEGG" id="mes:Meso_3023"/>
<feature type="transmembrane region" description="Helical" evidence="5">
    <location>
        <begin position="88"/>
        <end position="110"/>
    </location>
</feature>
<dbReference type="Pfam" id="PF02600">
    <property type="entry name" value="DsbB"/>
    <property type="match status" value="1"/>
</dbReference>
<evidence type="ECO:0000256" key="1">
    <source>
        <dbReference type="ARBA" id="ARBA00004141"/>
    </source>
</evidence>
<gene>
    <name evidence="6" type="ordered locus">Meso_3023</name>
</gene>
<feature type="transmembrane region" description="Helical" evidence="5">
    <location>
        <begin position="157"/>
        <end position="177"/>
    </location>
</feature>
<dbReference type="PIRSF" id="PIRSF033913">
    <property type="entry name" value="S-S_format_DsbB"/>
    <property type="match status" value="1"/>
</dbReference>